<evidence type="ECO:0000313" key="3">
    <source>
        <dbReference type="RefSeq" id="XP_030518807.2"/>
    </source>
</evidence>
<dbReference type="RefSeq" id="XP_030518807.2">
    <property type="nucleotide sequence ID" value="XM_030662947.2"/>
</dbReference>
<dbReference type="Pfam" id="PF05340">
    <property type="entry name" value="DUF740"/>
    <property type="match status" value="1"/>
</dbReference>
<dbReference type="AlphaFoldDB" id="A0A8B8N8P4"/>
<reference evidence="3" key="1">
    <citation type="submission" date="2025-08" db="UniProtKB">
        <authorList>
            <consortium name="RefSeq"/>
        </authorList>
    </citation>
    <scope>IDENTIFICATION</scope>
    <source>
        <tissue evidence="3">Leaf</tissue>
    </source>
</reference>
<dbReference type="InterPro" id="IPR008004">
    <property type="entry name" value="OCTOPUS-like"/>
</dbReference>
<protein>
    <submittedName>
        <fullName evidence="3">Uncharacterized protein LOC115732308</fullName>
    </submittedName>
</protein>
<feature type="compositionally biased region" description="Low complexity" evidence="1">
    <location>
        <begin position="56"/>
        <end position="70"/>
    </location>
</feature>
<feature type="region of interest" description="Disordered" evidence="1">
    <location>
        <begin position="1"/>
        <end position="21"/>
    </location>
</feature>
<dbReference type="KEGG" id="rarg:115732308"/>
<evidence type="ECO:0000313" key="2">
    <source>
        <dbReference type="Proteomes" id="UP000827889"/>
    </source>
</evidence>
<dbReference type="GeneID" id="115732308"/>
<dbReference type="Proteomes" id="UP000827889">
    <property type="component" value="Chromosome 11"/>
</dbReference>
<organism evidence="2 3">
    <name type="scientific">Rhodamnia argentea</name>
    <dbReference type="NCBI Taxonomy" id="178133"/>
    <lineage>
        <taxon>Eukaryota</taxon>
        <taxon>Viridiplantae</taxon>
        <taxon>Streptophyta</taxon>
        <taxon>Embryophyta</taxon>
        <taxon>Tracheophyta</taxon>
        <taxon>Spermatophyta</taxon>
        <taxon>Magnoliopsida</taxon>
        <taxon>eudicotyledons</taxon>
        <taxon>Gunneridae</taxon>
        <taxon>Pentapetalae</taxon>
        <taxon>rosids</taxon>
        <taxon>malvids</taxon>
        <taxon>Myrtales</taxon>
        <taxon>Myrtaceae</taxon>
        <taxon>Myrtoideae</taxon>
        <taxon>Myrteae</taxon>
        <taxon>Australasian group</taxon>
        <taxon>Rhodamnia</taxon>
    </lineage>
</organism>
<accession>A0A8B8N8P4</accession>
<name>A0A8B8N8P4_9MYRT</name>
<gene>
    <name evidence="3" type="primary">LOC115732308</name>
</gene>
<dbReference type="PANTHER" id="PTHR34046:SF19">
    <property type="entry name" value="RAPIDLY ELICITED PROTEIN, PUTATIVE-RELATED"/>
    <property type="match status" value="1"/>
</dbReference>
<sequence>MGGSDAGSECPKHPNHEKLPGVCSSCLRERLSQLFAASETSAYSSATFAASASLDSSSSSWRFSSASSSFYHSPPRHRGGGGGGRRHQRNASEAIGSVFLAVSIGGGGGDRDGRGLRKSRSVAVVPEKKRGFWRRLLLLKGGRSRKEDGSGLRRPRPVKEIL</sequence>
<feature type="compositionally biased region" description="Basic and acidic residues" evidence="1">
    <location>
        <begin position="10"/>
        <end position="19"/>
    </location>
</feature>
<proteinExistence type="predicted"/>
<feature type="region of interest" description="Disordered" evidence="1">
    <location>
        <begin position="56"/>
        <end position="90"/>
    </location>
</feature>
<keyword evidence="2" id="KW-1185">Reference proteome</keyword>
<dbReference type="PANTHER" id="PTHR34046">
    <property type="entry name" value="OS06G0218800 PROTEIN"/>
    <property type="match status" value="1"/>
</dbReference>
<evidence type="ECO:0000256" key="1">
    <source>
        <dbReference type="SAM" id="MobiDB-lite"/>
    </source>
</evidence>
<feature type="compositionally biased region" description="Basic residues" evidence="1">
    <location>
        <begin position="74"/>
        <end position="89"/>
    </location>
</feature>